<reference evidence="1 2" key="1">
    <citation type="submission" date="2018-05" db="EMBL/GenBank/DDBJ databases">
        <title>Rhodoferax soyangensis sp.nov., isolated from an oligotrophic freshwater lake.</title>
        <authorList>
            <person name="Park M."/>
        </authorList>
    </citation>
    <scope>NUCLEOTIDE SEQUENCE [LARGE SCALE GENOMIC DNA]</scope>
    <source>
        <strain evidence="1 2">IMCC26218</strain>
    </source>
</reference>
<dbReference type="RefSeq" id="WP_117178671.1">
    <property type="nucleotide sequence ID" value="NZ_QFZK01000010.1"/>
</dbReference>
<dbReference type="SUPFAM" id="SSF52218">
    <property type="entry name" value="Flavoproteins"/>
    <property type="match status" value="1"/>
</dbReference>
<dbReference type="PROSITE" id="PS51257">
    <property type="entry name" value="PROKAR_LIPOPROTEIN"/>
    <property type="match status" value="1"/>
</dbReference>
<dbReference type="InterPro" id="IPR029039">
    <property type="entry name" value="Flavoprotein-like_sf"/>
</dbReference>
<dbReference type="EMBL" id="QFZK01000010">
    <property type="protein sequence ID" value="RFO96046.1"/>
    <property type="molecule type" value="Genomic_DNA"/>
</dbReference>
<dbReference type="OrthoDB" id="9806505at2"/>
<evidence type="ECO:0000313" key="2">
    <source>
        <dbReference type="Proteomes" id="UP000260665"/>
    </source>
</evidence>
<accession>A0A3E1R9K6</accession>
<evidence type="ECO:0000313" key="1">
    <source>
        <dbReference type="EMBL" id="RFO96046.1"/>
    </source>
</evidence>
<comment type="caution">
    <text evidence="1">The sequence shown here is derived from an EMBL/GenBank/DDBJ whole genome shotgun (WGS) entry which is preliminary data.</text>
</comment>
<sequence length="172" mass="18863">MRTLVAYFSRTGHTQTLAQQIALGCSADLERIQDPSEGVGGRHYLRSLWQALMHHGAPIAPTRYNPADYDLVVIGTPIWAWNISSPVRSYILQHQGQFRRLALFCTCDGAGQAKVLSDLEALCNKAPIASLAVTTQEMTDGQQEQRMLRFLAQLTASNGAAAPTPLRPYPAL</sequence>
<gene>
    <name evidence="1" type="ORF">DIC66_15105</name>
</gene>
<dbReference type="AlphaFoldDB" id="A0A3E1R9K6"/>
<dbReference type="Gene3D" id="3.40.50.360">
    <property type="match status" value="1"/>
</dbReference>
<dbReference type="PANTHER" id="PTHR39201">
    <property type="entry name" value="EXPORTED PROTEIN-RELATED"/>
    <property type="match status" value="1"/>
</dbReference>
<protein>
    <submittedName>
        <fullName evidence="1">Flavodoxin</fullName>
    </submittedName>
</protein>
<keyword evidence="2" id="KW-1185">Reference proteome</keyword>
<dbReference type="PANTHER" id="PTHR39201:SF1">
    <property type="entry name" value="FLAVODOXIN-LIKE DOMAIN-CONTAINING PROTEIN"/>
    <property type="match status" value="1"/>
</dbReference>
<dbReference type="Proteomes" id="UP000260665">
    <property type="component" value="Unassembled WGS sequence"/>
</dbReference>
<proteinExistence type="predicted"/>
<name>A0A3E1R9K6_9BURK</name>
<organism evidence="1 2">
    <name type="scientific">Rhodoferax lacus</name>
    <dbReference type="NCBI Taxonomy" id="2184758"/>
    <lineage>
        <taxon>Bacteria</taxon>
        <taxon>Pseudomonadati</taxon>
        <taxon>Pseudomonadota</taxon>
        <taxon>Betaproteobacteria</taxon>
        <taxon>Burkholderiales</taxon>
        <taxon>Comamonadaceae</taxon>
        <taxon>Rhodoferax</taxon>
    </lineage>
</organism>